<dbReference type="InterPro" id="IPR051910">
    <property type="entry name" value="ComF/GntX_DNA_util-trans"/>
</dbReference>
<dbReference type="Pfam" id="PF00156">
    <property type="entry name" value="Pribosyltran"/>
    <property type="match status" value="1"/>
</dbReference>
<sequence>MPVPLHPSRKRKRGYNQAQILAEEIGKILEIPVDSKSLIRTRKTSPQKKLGHQERKKNLKHAFAVKHTFQAVKRVLLVDDIYTTGNTIDAVSNVLKQKGVENVYFLTISIGQGY</sequence>
<evidence type="ECO:0000313" key="3">
    <source>
        <dbReference type="EMBL" id="CUM82002.1"/>
    </source>
</evidence>
<evidence type="ECO:0000313" key="4">
    <source>
        <dbReference type="EMBL" id="CUO13676.1"/>
    </source>
</evidence>
<comment type="similarity">
    <text evidence="1">Belongs to the ComF/GntX family.</text>
</comment>
<evidence type="ECO:0000259" key="2">
    <source>
        <dbReference type="Pfam" id="PF00156"/>
    </source>
</evidence>
<evidence type="ECO:0000313" key="6">
    <source>
        <dbReference type="Proteomes" id="UP000095597"/>
    </source>
</evidence>
<evidence type="ECO:0000313" key="5">
    <source>
        <dbReference type="Proteomes" id="UP000095380"/>
    </source>
</evidence>
<dbReference type="SUPFAM" id="SSF53271">
    <property type="entry name" value="PRTase-like"/>
    <property type="match status" value="1"/>
</dbReference>
<organism evidence="3 6">
    <name type="scientific">Dorea longicatena</name>
    <dbReference type="NCBI Taxonomy" id="88431"/>
    <lineage>
        <taxon>Bacteria</taxon>
        <taxon>Bacillati</taxon>
        <taxon>Bacillota</taxon>
        <taxon>Clostridia</taxon>
        <taxon>Lachnospirales</taxon>
        <taxon>Lachnospiraceae</taxon>
        <taxon>Dorea</taxon>
    </lineage>
</organism>
<dbReference type="PANTHER" id="PTHR47505:SF1">
    <property type="entry name" value="DNA UTILIZATION PROTEIN YHGH"/>
    <property type="match status" value="1"/>
</dbReference>
<dbReference type="Proteomes" id="UP000095380">
    <property type="component" value="Unassembled WGS sequence"/>
</dbReference>
<dbReference type="CDD" id="cd06223">
    <property type="entry name" value="PRTases_typeI"/>
    <property type="match status" value="1"/>
</dbReference>
<dbReference type="EMBL" id="CYYM01000007">
    <property type="protein sequence ID" value="CUO13676.1"/>
    <property type="molecule type" value="Genomic_DNA"/>
</dbReference>
<reference evidence="5 6" key="1">
    <citation type="submission" date="2015-09" db="EMBL/GenBank/DDBJ databases">
        <authorList>
            <consortium name="Pathogen Informatics"/>
        </authorList>
    </citation>
    <scope>NUCLEOTIDE SEQUENCE [LARGE SCALE GENOMIC DNA]</scope>
    <source>
        <strain evidence="4 5">2789STDY5608851</strain>
        <strain evidence="3 6">2789STDY5834961</strain>
    </source>
</reference>
<dbReference type="InterPro" id="IPR000836">
    <property type="entry name" value="PRTase_dom"/>
</dbReference>
<gene>
    <name evidence="4" type="ORF">ERS852408_01555</name>
    <name evidence="3" type="ORF">ERS852573_00683</name>
</gene>
<dbReference type="PANTHER" id="PTHR47505">
    <property type="entry name" value="DNA UTILIZATION PROTEIN YHGH"/>
    <property type="match status" value="1"/>
</dbReference>
<protein>
    <submittedName>
        <fullName evidence="3">DNA utilization protein GntX</fullName>
    </submittedName>
</protein>
<feature type="domain" description="Phosphoribosyltransferase" evidence="2">
    <location>
        <begin position="17"/>
        <end position="105"/>
    </location>
</feature>
<dbReference type="Proteomes" id="UP000095597">
    <property type="component" value="Unassembled WGS sequence"/>
</dbReference>
<dbReference type="Gene3D" id="3.40.50.2020">
    <property type="match status" value="1"/>
</dbReference>
<name>A0A173RVH4_9FIRM</name>
<evidence type="ECO:0000256" key="1">
    <source>
        <dbReference type="ARBA" id="ARBA00008007"/>
    </source>
</evidence>
<accession>A0A173RVH4</accession>
<proteinExistence type="inferred from homology"/>
<dbReference type="AlphaFoldDB" id="A0A173RVH4"/>
<dbReference type="InterPro" id="IPR029057">
    <property type="entry name" value="PRTase-like"/>
</dbReference>
<dbReference type="EMBL" id="CYXO01000003">
    <property type="protein sequence ID" value="CUM82002.1"/>
    <property type="molecule type" value="Genomic_DNA"/>
</dbReference>